<keyword evidence="1" id="KW-0812">Transmembrane</keyword>
<dbReference type="PANTHER" id="PTHR47685">
    <property type="entry name" value="MAGNESIUM TRANSPORT PROTEIN CORA"/>
    <property type="match status" value="1"/>
</dbReference>
<protein>
    <submittedName>
        <fullName evidence="2">Uncharacterized protein</fullName>
    </submittedName>
</protein>
<gene>
    <name evidence="2" type="ORF">B0T10DRAFT_92812</name>
</gene>
<dbReference type="AlphaFoldDB" id="A0A9P8W016"/>
<dbReference type="Gene3D" id="1.20.58.340">
    <property type="entry name" value="Magnesium transport protein CorA, transmembrane region"/>
    <property type="match status" value="1"/>
</dbReference>
<organism evidence="2 3">
    <name type="scientific">Thelonectria olida</name>
    <dbReference type="NCBI Taxonomy" id="1576542"/>
    <lineage>
        <taxon>Eukaryota</taxon>
        <taxon>Fungi</taxon>
        <taxon>Dikarya</taxon>
        <taxon>Ascomycota</taxon>
        <taxon>Pezizomycotina</taxon>
        <taxon>Sordariomycetes</taxon>
        <taxon>Hypocreomycetidae</taxon>
        <taxon>Hypocreales</taxon>
        <taxon>Nectriaceae</taxon>
        <taxon>Thelonectria</taxon>
    </lineage>
</organism>
<sequence length="530" mass="61384">MPSKTVGTAPSDSIRFYRRESWRNTTTFSGDKKFSLVIPYIDFETEQYLERHESQISSFKEKCELEERSLPFNGLYGLDKPRTLDESYYDMIPEEELRLRDRDQVVFKWFKHIVENDALHNGDEAEKHNYEEEWLETVALPSAVVASTTKLVKDSSTEAAQLKFRPEDEGGAISQEAQETVMASRRARLLMVHQLWLWKLDQDTVITAFPDRYHQGVEDTLVETIRQGGIDSYTKPEQLIENILFECVTFLEEFRYAGLGINVLDIFESSIAKRSHQEAMRYTEFRDSLDQGKRALPEQVRGDIRLIHEIKDIRDELHLILRIFETQLGVVKQFADVFWSGNKLVAKKGKAFIEDSGVQRLIDRTRELDEHAKRTLEDLDTLVQMKQAQSSLEEAATAGRLNNYIFLFTLVTIVFTPLSFMTSLFTLPFDSFPENSGGDIRVESNWITRHLVYGEIASLGGILLIGAIMWLYREFFQWLWKKYPPSSEPAASGFASSHDHRHLFSLAELVKSRGRQKRTFNETIDDKFLV</sequence>
<comment type="caution">
    <text evidence="2">The sequence shown here is derived from an EMBL/GenBank/DDBJ whole genome shotgun (WGS) entry which is preliminary data.</text>
</comment>
<dbReference type="InterPro" id="IPR002523">
    <property type="entry name" value="MgTranspt_CorA/ZnTranspt_ZntB"/>
</dbReference>
<reference evidence="2 3" key="1">
    <citation type="journal article" date="2021" name="Nat. Commun.">
        <title>Genetic determinants of endophytism in the Arabidopsis root mycobiome.</title>
        <authorList>
            <person name="Mesny F."/>
            <person name="Miyauchi S."/>
            <person name="Thiergart T."/>
            <person name="Pickel B."/>
            <person name="Atanasova L."/>
            <person name="Karlsson M."/>
            <person name="Huettel B."/>
            <person name="Barry K.W."/>
            <person name="Haridas S."/>
            <person name="Chen C."/>
            <person name="Bauer D."/>
            <person name="Andreopoulos W."/>
            <person name="Pangilinan J."/>
            <person name="LaButti K."/>
            <person name="Riley R."/>
            <person name="Lipzen A."/>
            <person name="Clum A."/>
            <person name="Drula E."/>
            <person name="Henrissat B."/>
            <person name="Kohler A."/>
            <person name="Grigoriev I.V."/>
            <person name="Martin F.M."/>
            <person name="Hacquard S."/>
        </authorList>
    </citation>
    <scope>NUCLEOTIDE SEQUENCE [LARGE SCALE GENOMIC DNA]</scope>
    <source>
        <strain evidence="2 3">MPI-CAGE-CH-0241</strain>
    </source>
</reference>
<accession>A0A9P8W016</accession>
<evidence type="ECO:0000313" key="3">
    <source>
        <dbReference type="Proteomes" id="UP000777438"/>
    </source>
</evidence>
<feature type="transmembrane region" description="Helical" evidence="1">
    <location>
        <begin position="404"/>
        <end position="427"/>
    </location>
</feature>
<dbReference type="InterPro" id="IPR050829">
    <property type="entry name" value="CorA_MIT"/>
</dbReference>
<keyword evidence="1" id="KW-0472">Membrane</keyword>
<evidence type="ECO:0000313" key="2">
    <source>
        <dbReference type="EMBL" id="KAH6885310.1"/>
    </source>
</evidence>
<dbReference type="EMBL" id="JAGPYM010000018">
    <property type="protein sequence ID" value="KAH6885310.1"/>
    <property type="molecule type" value="Genomic_DNA"/>
</dbReference>
<keyword evidence="3" id="KW-1185">Reference proteome</keyword>
<dbReference type="GO" id="GO:0016020">
    <property type="term" value="C:membrane"/>
    <property type="evidence" value="ECO:0007669"/>
    <property type="project" value="InterPro"/>
</dbReference>
<evidence type="ECO:0000256" key="1">
    <source>
        <dbReference type="SAM" id="Phobius"/>
    </source>
</evidence>
<name>A0A9P8W016_9HYPO</name>
<dbReference type="Proteomes" id="UP000777438">
    <property type="component" value="Unassembled WGS sequence"/>
</dbReference>
<dbReference type="OrthoDB" id="341259at2759"/>
<feature type="transmembrane region" description="Helical" evidence="1">
    <location>
        <begin position="451"/>
        <end position="472"/>
    </location>
</feature>
<proteinExistence type="predicted"/>
<dbReference type="GO" id="GO:0046873">
    <property type="term" value="F:metal ion transmembrane transporter activity"/>
    <property type="evidence" value="ECO:0007669"/>
    <property type="project" value="InterPro"/>
</dbReference>
<dbReference type="Pfam" id="PF01544">
    <property type="entry name" value="CorA"/>
    <property type="match status" value="1"/>
</dbReference>
<dbReference type="PANTHER" id="PTHR47685:SF1">
    <property type="entry name" value="MAGNESIUM TRANSPORT PROTEIN CORA"/>
    <property type="match status" value="1"/>
</dbReference>
<keyword evidence="1" id="KW-1133">Transmembrane helix</keyword>